<feature type="domain" description="RING-CH-type" evidence="11">
    <location>
        <begin position="16"/>
        <end position="76"/>
    </location>
</feature>
<reference evidence="12 13" key="2">
    <citation type="submission" date="2018-11" db="EMBL/GenBank/DDBJ databases">
        <authorList>
            <consortium name="Pathogen Informatics"/>
        </authorList>
    </citation>
    <scope>NUCLEOTIDE SEQUENCE [LARGE SCALE GENOMIC DNA]</scope>
</reference>
<dbReference type="Proteomes" id="UP000271098">
    <property type="component" value="Unassembled WGS sequence"/>
</dbReference>
<comment type="subcellular location">
    <subcellularLocation>
        <location evidence="1">Membrane</location>
        <topology evidence="1">Multi-pass membrane protein</topology>
    </subcellularLocation>
</comment>
<evidence type="ECO:0000256" key="9">
    <source>
        <dbReference type="ARBA" id="ARBA00023136"/>
    </source>
</evidence>
<evidence type="ECO:0000256" key="3">
    <source>
        <dbReference type="ARBA" id="ARBA00022692"/>
    </source>
</evidence>
<dbReference type="SUPFAM" id="SSF57850">
    <property type="entry name" value="RING/U-box"/>
    <property type="match status" value="1"/>
</dbReference>
<dbReference type="InterPro" id="IPR013083">
    <property type="entry name" value="Znf_RING/FYVE/PHD"/>
</dbReference>
<keyword evidence="5" id="KW-0863">Zinc-finger</keyword>
<keyword evidence="13" id="KW-1185">Reference proteome</keyword>
<dbReference type="PROSITE" id="PS51292">
    <property type="entry name" value="ZF_RING_CH"/>
    <property type="match status" value="1"/>
</dbReference>
<evidence type="ECO:0000256" key="1">
    <source>
        <dbReference type="ARBA" id="ARBA00004141"/>
    </source>
</evidence>
<keyword evidence="4" id="KW-0479">Metal-binding</keyword>
<dbReference type="PANTHER" id="PTHR46065:SF3">
    <property type="entry name" value="FI20425P1"/>
    <property type="match status" value="1"/>
</dbReference>
<dbReference type="GO" id="GO:0016740">
    <property type="term" value="F:transferase activity"/>
    <property type="evidence" value="ECO:0007669"/>
    <property type="project" value="UniProtKB-KW"/>
</dbReference>
<dbReference type="OrthoDB" id="264354at2759"/>
<dbReference type="SMART" id="SM00744">
    <property type="entry name" value="RINGv"/>
    <property type="match status" value="1"/>
</dbReference>
<evidence type="ECO:0000256" key="7">
    <source>
        <dbReference type="ARBA" id="ARBA00022833"/>
    </source>
</evidence>
<evidence type="ECO:0000256" key="2">
    <source>
        <dbReference type="ARBA" id="ARBA00022679"/>
    </source>
</evidence>
<evidence type="ECO:0000313" key="12">
    <source>
        <dbReference type="EMBL" id="VDN17365.1"/>
    </source>
</evidence>
<evidence type="ECO:0000256" key="5">
    <source>
        <dbReference type="ARBA" id="ARBA00022771"/>
    </source>
</evidence>
<proteinExistence type="predicted"/>
<evidence type="ECO:0000313" key="14">
    <source>
        <dbReference type="WBParaSite" id="GPUH_0001039101-mRNA-1"/>
    </source>
</evidence>
<keyword evidence="6" id="KW-0833">Ubl conjugation pathway</keyword>
<evidence type="ECO:0000259" key="11">
    <source>
        <dbReference type="PROSITE" id="PS51292"/>
    </source>
</evidence>
<reference evidence="14" key="1">
    <citation type="submission" date="2016-06" db="UniProtKB">
        <authorList>
            <consortium name="WormBaseParasite"/>
        </authorList>
    </citation>
    <scope>IDENTIFICATION</scope>
</reference>
<dbReference type="Pfam" id="PF12906">
    <property type="entry name" value="RINGv"/>
    <property type="match status" value="1"/>
</dbReference>
<feature type="transmembrane region" description="Helical" evidence="10">
    <location>
        <begin position="140"/>
        <end position="163"/>
    </location>
</feature>
<protein>
    <submittedName>
        <fullName evidence="14">RING-CH-type domain-containing protein</fullName>
    </submittedName>
</protein>
<keyword evidence="8 10" id="KW-1133">Transmembrane helix</keyword>
<dbReference type="GO" id="GO:0008270">
    <property type="term" value="F:zinc ion binding"/>
    <property type="evidence" value="ECO:0007669"/>
    <property type="project" value="UniProtKB-KW"/>
</dbReference>
<dbReference type="InterPro" id="IPR011016">
    <property type="entry name" value="Znf_RING-CH"/>
</dbReference>
<dbReference type="AlphaFoldDB" id="A0A183DNT7"/>
<evidence type="ECO:0000313" key="13">
    <source>
        <dbReference type="Proteomes" id="UP000271098"/>
    </source>
</evidence>
<keyword evidence="2" id="KW-0808">Transferase</keyword>
<dbReference type="GO" id="GO:0016020">
    <property type="term" value="C:membrane"/>
    <property type="evidence" value="ECO:0007669"/>
    <property type="project" value="UniProtKB-SubCell"/>
</dbReference>
<keyword evidence="3 10" id="KW-0812">Transmembrane</keyword>
<keyword evidence="9 10" id="KW-0472">Membrane</keyword>
<gene>
    <name evidence="12" type="ORF">GPUH_LOCUS10378</name>
</gene>
<organism evidence="14">
    <name type="scientific">Gongylonema pulchrum</name>
    <dbReference type="NCBI Taxonomy" id="637853"/>
    <lineage>
        <taxon>Eukaryota</taxon>
        <taxon>Metazoa</taxon>
        <taxon>Ecdysozoa</taxon>
        <taxon>Nematoda</taxon>
        <taxon>Chromadorea</taxon>
        <taxon>Rhabditida</taxon>
        <taxon>Spirurina</taxon>
        <taxon>Spiruromorpha</taxon>
        <taxon>Spiruroidea</taxon>
        <taxon>Gongylonematidae</taxon>
        <taxon>Gongylonema</taxon>
    </lineage>
</organism>
<dbReference type="EMBL" id="UYRT01077949">
    <property type="protein sequence ID" value="VDN17365.1"/>
    <property type="molecule type" value="Genomic_DNA"/>
</dbReference>
<dbReference type="WBParaSite" id="GPUH_0001039101-mRNA-1">
    <property type="protein sequence ID" value="GPUH_0001039101-mRNA-1"/>
    <property type="gene ID" value="GPUH_0001039101"/>
</dbReference>
<sequence>MLSERGGCSKSSVCRISSSRRLNCRICLEEDNEINMISPCECRGSVEFVHERCLQHWFEVMHTRRCQICKTEYELEDRGMKPYTEWTLPAPLSDDWEDQLDFKCALFWLVFMSRITYVVLKHGITETRLAIIHIVGGGKLYYLWLLSFGVNFVYYSMVIYAVLKRWKETNSVYVWKNKAAAKKNN</sequence>
<evidence type="ECO:0000256" key="10">
    <source>
        <dbReference type="SAM" id="Phobius"/>
    </source>
</evidence>
<accession>A0A183DNT7</accession>
<dbReference type="PANTHER" id="PTHR46065">
    <property type="entry name" value="E3 UBIQUITIN-PROTEIN LIGASE MARCH 2/3 FAMILY MEMBER"/>
    <property type="match status" value="1"/>
</dbReference>
<evidence type="ECO:0000256" key="4">
    <source>
        <dbReference type="ARBA" id="ARBA00022723"/>
    </source>
</evidence>
<name>A0A183DNT7_9BILA</name>
<keyword evidence="7" id="KW-0862">Zinc</keyword>
<evidence type="ECO:0000256" key="6">
    <source>
        <dbReference type="ARBA" id="ARBA00022786"/>
    </source>
</evidence>
<dbReference type="Gene3D" id="3.30.40.10">
    <property type="entry name" value="Zinc/RING finger domain, C3HC4 (zinc finger)"/>
    <property type="match status" value="1"/>
</dbReference>
<evidence type="ECO:0000256" key="8">
    <source>
        <dbReference type="ARBA" id="ARBA00022989"/>
    </source>
</evidence>